<evidence type="ECO:0000313" key="2">
    <source>
        <dbReference type="Proteomes" id="UP000003953"/>
    </source>
</evidence>
<dbReference type="AlphaFoldDB" id="C5EX71"/>
<dbReference type="HOGENOM" id="CLU_3026060_0_0_7"/>
<protein>
    <submittedName>
        <fullName evidence="1">Uncharacterized protein</fullName>
    </submittedName>
</protein>
<proteinExistence type="predicted"/>
<evidence type="ECO:0000313" key="1">
    <source>
        <dbReference type="EMBL" id="EEQ62615.1"/>
    </source>
</evidence>
<name>C5EX71_9HELI</name>
<keyword evidence="2" id="KW-1185">Reference proteome</keyword>
<organism evidence="1 2">
    <name type="scientific">Helicobacter pullorum MIT 98-5489</name>
    <dbReference type="NCBI Taxonomy" id="537972"/>
    <lineage>
        <taxon>Bacteria</taxon>
        <taxon>Pseudomonadati</taxon>
        <taxon>Campylobacterota</taxon>
        <taxon>Epsilonproteobacteria</taxon>
        <taxon>Campylobacterales</taxon>
        <taxon>Helicobacteraceae</taxon>
        <taxon>Helicobacter</taxon>
    </lineage>
</organism>
<sequence length="55" mass="6522">MAKKVATNMPSQNFKRLIFSFILSIFPNFYYYTKILYKQKKPPFSKKDKILLKGG</sequence>
<dbReference type="Proteomes" id="UP000003953">
    <property type="component" value="Unassembled WGS sequence"/>
</dbReference>
<gene>
    <name evidence="1" type="ORF">HPMG_00072</name>
</gene>
<dbReference type="EMBL" id="DS990441">
    <property type="protein sequence ID" value="EEQ62615.1"/>
    <property type="molecule type" value="Genomic_DNA"/>
</dbReference>
<reference evidence="2" key="1">
    <citation type="journal article" date="2014" name="Genome Announc.">
        <title>Draft genome sequences of six enterohepatic helicobacter species isolated from humans and one from rhesus macaques.</title>
        <authorList>
            <person name="Shen Z."/>
            <person name="Sheh A."/>
            <person name="Young S.K."/>
            <person name="Abouelliel A."/>
            <person name="Ward D.V."/>
            <person name="Earl A.M."/>
            <person name="Fox J.G."/>
        </authorList>
    </citation>
    <scope>NUCLEOTIDE SEQUENCE [LARGE SCALE GENOMIC DNA]</scope>
    <source>
        <strain evidence="2">MIT 98-5489</strain>
    </source>
</reference>
<accession>C5EX71</accession>